<reference evidence="7 8" key="1">
    <citation type="submission" date="2020-03" db="EMBL/GenBank/DDBJ databases">
        <title>Whole genome shotgun sequence of Phytohabitans houttuyneae NBRC 108639.</title>
        <authorList>
            <person name="Komaki H."/>
            <person name="Tamura T."/>
        </authorList>
    </citation>
    <scope>NUCLEOTIDE SEQUENCE [LARGE SCALE GENOMIC DNA]</scope>
    <source>
        <strain evidence="7 8">NBRC 108639</strain>
    </source>
</reference>
<keyword evidence="3" id="KW-0813">Transport</keyword>
<evidence type="ECO:0000256" key="5">
    <source>
        <dbReference type="SAM" id="MobiDB-lite"/>
    </source>
</evidence>
<evidence type="ECO:0000256" key="3">
    <source>
        <dbReference type="ARBA" id="ARBA00022448"/>
    </source>
</evidence>
<sequence length="717" mass="76411">MFTETEPVRVDLTGVRTGGTLRLRGPGDPAALDPSCVDDVASARLTRLYARQLFTYRAEPDARSWQAIAPVPDLAARIPSIYNAGLGASGTTYVVHLRPGARWDTPDLRPVTAHDVVRGIKRLANPVRPPAVLPYFTSTIRGMAEFHAEFVAAAGADPTAAELAAFQDSHEIAGVFALDDESLVFELVRPTLDFISMLALPAVAPAPAEYDAYLPDSPELRQHLRANGPYRVASYVPGRQLVLEPNPAWSQETDPVRRQHLDRVEVGLGAASDPVRLAGLVRSGDADLTWGTRVAEPYTGVPATPLAPLGWRLDPYMIFNLRGDGPLRDRRVREALACAVDKAAVAEAVAGLRTGTVIRVAGAAVPPDNEGHLGADLHPAHSPDRARALLAEAGHAGGLALTAMHLDTPEATAVARTLATDLSRVGVAVRLEALSPARHRARLADPAGAWDLATLSWSPGWLHGNARVFPQALFQSGNPAGTSSPRSTGSSNGRWAASTRAARRRCGRRSSAARWPTCPWCRCSSRPRPCRRRAARGCATRSRCPRSASRTTSAWSGWTDHCDFDAPVRLSCGPFAPAGTAEVGGSPGLAECPDLRCRVRASSPTPTPARGSGNGNALGGDPREQHRGPHGYGNADSEPRRAGSRPACSSWAHRCAQLESLRGKIARSPGGRSHTGRAHPIGSHRPRRGRTRALPPGSLIGVNKGPHRADRGRLLPL</sequence>
<comment type="subcellular location">
    <subcellularLocation>
        <location evidence="1">Cell envelope</location>
    </subcellularLocation>
</comment>
<organism evidence="7 8">
    <name type="scientific">Phytohabitans houttuyneae</name>
    <dbReference type="NCBI Taxonomy" id="1076126"/>
    <lineage>
        <taxon>Bacteria</taxon>
        <taxon>Bacillati</taxon>
        <taxon>Actinomycetota</taxon>
        <taxon>Actinomycetes</taxon>
        <taxon>Micromonosporales</taxon>
        <taxon>Micromonosporaceae</taxon>
    </lineage>
</organism>
<feature type="compositionally biased region" description="Polar residues" evidence="5">
    <location>
        <begin position="474"/>
        <end position="493"/>
    </location>
</feature>
<feature type="region of interest" description="Disordered" evidence="5">
    <location>
        <begin position="663"/>
        <end position="717"/>
    </location>
</feature>
<evidence type="ECO:0000313" key="7">
    <source>
        <dbReference type="EMBL" id="GFJ76846.1"/>
    </source>
</evidence>
<feature type="compositionally biased region" description="Basic residues" evidence="5">
    <location>
        <begin position="674"/>
        <end position="691"/>
    </location>
</feature>
<keyword evidence="4" id="KW-0732">Signal</keyword>
<dbReference type="Gene3D" id="3.40.190.10">
    <property type="entry name" value="Periplasmic binding protein-like II"/>
    <property type="match status" value="1"/>
</dbReference>
<dbReference type="RefSeq" id="WP_173053946.1">
    <property type="nucleotide sequence ID" value="NZ_BLPF01000001.1"/>
</dbReference>
<reference evidence="7 8" key="2">
    <citation type="submission" date="2020-03" db="EMBL/GenBank/DDBJ databases">
        <authorList>
            <person name="Ichikawa N."/>
            <person name="Kimura A."/>
            <person name="Kitahashi Y."/>
            <person name="Uohara A."/>
        </authorList>
    </citation>
    <scope>NUCLEOTIDE SEQUENCE [LARGE SCALE GENOMIC DNA]</scope>
    <source>
        <strain evidence="7 8">NBRC 108639</strain>
    </source>
</reference>
<dbReference type="GO" id="GO:0030313">
    <property type="term" value="C:cell envelope"/>
    <property type="evidence" value="ECO:0007669"/>
    <property type="project" value="UniProtKB-SubCell"/>
</dbReference>
<dbReference type="InterPro" id="IPR039424">
    <property type="entry name" value="SBP_5"/>
</dbReference>
<keyword evidence="8" id="KW-1185">Reference proteome</keyword>
<name>A0A6V8K4E1_9ACTN</name>
<dbReference type="GO" id="GO:0015833">
    <property type="term" value="P:peptide transport"/>
    <property type="evidence" value="ECO:0007669"/>
    <property type="project" value="TreeGrafter"/>
</dbReference>
<feature type="region of interest" description="Disordered" evidence="5">
    <location>
        <begin position="600"/>
        <end position="646"/>
    </location>
</feature>
<dbReference type="EMBL" id="BLPF01000001">
    <property type="protein sequence ID" value="GFJ76846.1"/>
    <property type="molecule type" value="Genomic_DNA"/>
</dbReference>
<protein>
    <recommendedName>
        <fullName evidence="6">Solute-binding protein family 5 domain-containing protein</fullName>
    </recommendedName>
</protein>
<dbReference type="InterPro" id="IPR000914">
    <property type="entry name" value="SBP_5_dom"/>
</dbReference>
<dbReference type="PANTHER" id="PTHR30290">
    <property type="entry name" value="PERIPLASMIC BINDING COMPONENT OF ABC TRANSPORTER"/>
    <property type="match status" value="1"/>
</dbReference>
<feature type="region of interest" description="Disordered" evidence="5">
    <location>
        <begin position="474"/>
        <end position="499"/>
    </location>
</feature>
<evidence type="ECO:0000256" key="2">
    <source>
        <dbReference type="ARBA" id="ARBA00005695"/>
    </source>
</evidence>
<dbReference type="SUPFAM" id="SSF53850">
    <property type="entry name" value="Periplasmic binding protein-like II"/>
    <property type="match status" value="1"/>
</dbReference>
<comment type="similarity">
    <text evidence="2">Belongs to the bacterial solute-binding protein 5 family.</text>
</comment>
<feature type="domain" description="Solute-binding protein family 5" evidence="6">
    <location>
        <begin position="71"/>
        <end position="465"/>
    </location>
</feature>
<feature type="compositionally biased region" description="Basic and acidic residues" evidence="5">
    <location>
        <begin position="707"/>
        <end position="717"/>
    </location>
</feature>
<evidence type="ECO:0000256" key="4">
    <source>
        <dbReference type="ARBA" id="ARBA00022729"/>
    </source>
</evidence>
<proteinExistence type="inferred from homology"/>
<evidence type="ECO:0000256" key="1">
    <source>
        <dbReference type="ARBA" id="ARBA00004196"/>
    </source>
</evidence>
<dbReference type="Pfam" id="PF00496">
    <property type="entry name" value="SBP_bac_5"/>
    <property type="match status" value="1"/>
</dbReference>
<evidence type="ECO:0000313" key="8">
    <source>
        <dbReference type="Proteomes" id="UP000482800"/>
    </source>
</evidence>
<dbReference type="Gene3D" id="3.10.105.10">
    <property type="entry name" value="Dipeptide-binding Protein, Domain 3"/>
    <property type="match status" value="1"/>
</dbReference>
<dbReference type="GO" id="GO:1904680">
    <property type="term" value="F:peptide transmembrane transporter activity"/>
    <property type="evidence" value="ECO:0007669"/>
    <property type="project" value="TreeGrafter"/>
</dbReference>
<dbReference type="AlphaFoldDB" id="A0A6V8K4E1"/>
<accession>A0A6V8K4E1</accession>
<gene>
    <name evidence="7" type="ORF">Phou_010260</name>
</gene>
<dbReference type="Proteomes" id="UP000482800">
    <property type="component" value="Unassembled WGS sequence"/>
</dbReference>
<comment type="caution">
    <text evidence="7">The sequence shown here is derived from an EMBL/GenBank/DDBJ whole genome shotgun (WGS) entry which is preliminary data.</text>
</comment>
<dbReference type="PANTHER" id="PTHR30290:SF10">
    <property type="entry name" value="PERIPLASMIC OLIGOPEPTIDE-BINDING PROTEIN-RELATED"/>
    <property type="match status" value="1"/>
</dbReference>
<evidence type="ECO:0000259" key="6">
    <source>
        <dbReference type="Pfam" id="PF00496"/>
    </source>
</evidence>